<comment type="catalytic activity">
    <reaction evidence="9">
        <text>[DNA-directed RNA polymerase] + ATP = phospho-[DNA-directed RNA polymerase] + ADP + H(+)</text>
        <dbReference type="Rhea" id="RHEA:10216"/>
        <dbReference type="Rhea" id="RHEA-COMP:11321"/>
        <dbReference type="Rhea" id="RHEA-COMP:11322"/>
        <dbReference type="ChEBI" id="CHEBI:15378"/>
        <dbReference type="ChEBI" id="CHEBI:30616"/>
        <dbReference type="ChEBI" id="CHEBI:43176"/>
        <dbReference type="ChEBI" id="CHEBI:68546"/>
        <dbReference type="ChEBI" id="CHEBI:456216"/>
        <dbReference type="EC" id="2.7.11.23"/>
    </reaction>
</comment>
<evidence type="ECO:0000256" key="2">
    <source>
        <dbReference type="ARBA" id="ARBA00022527"/>
    </source>
</evidence>
<evidence type="ECO:0000256" key="8">
    <source>
        <dbReference type="ARBA" id="ARBA00048367"/>
    </source>
</evidence>
<proteinExistence type="inferred from homology"/>
<evidence type="ECO:0000313" key="14">
    <source>
        <dbReference type="EMBL" id="AAC99804.1"/>
    </source>
</evidence>
<accession>O94232</accession>
<dbReference type="PROSITE" id="PS00108">
    <property type="entry name" value="PROTEIN_KINASE_ST"/>
    <property type="match status" value="1"/>
</dbReference>
<dbReference type="VEuPathDB" id="FungiDB:KLLA0_E12145g"/>
<dbReference type="GO" id="GO:0005524">
    <property type="term" value="F:ATP binding"/>
    <property type="evidence" value="ECO:0007669"/>
    <property type="project" value="UniProtKB-UniRule"/>
</dbReference>
<dbReference type="InterPro" id="IPR050108">
    <property type="entry name" value="CDK"/>
</dbReference>
<dbReference type="GO" id="GO:0003899">
    <property type="term" value="F:DNA-directed RNA polymerase activity"/>
    <property type="evidence" value="ECO:0007669"/>
    <property type="project" value="UniProtKB-EC"/>
</dbReference>
<evidence type="ECO:0000256" key="12">
    <source>
        <dbReference type="SAM" id="MobiDB-lite"/>
    </source>
</evidence>
<dbReference type="CDD" id="cd07840">
    <property type="entry name" value="STKc_CDK9_like"/>
    <property type="match status" value="1"/>
</dbReference>
<dbReference type="GO" id="GO:0032968">
    <property type="term" value="P:positive regulation of transcription elongation by RNA polymerase II"/>
    <property type="evidence" value="ECO:0007669"/>
    <property type="project" value="TreeGrafter"/>
</dbReference>
<dbReference type="AlphaFoldDB" id="O94232"/>
<dbReference type="FunFam" id="3.30.200.20:FF:000124">
    <property type="entry name" value="Cyclin-dependent kinase 4"/>
    <property type="match status" value="1"/>
</dbReference>
<keyword evidence="4 10" id="KW-0547">Nucleotide-binding</keyword>
<dbReference type="Gene3D" id="1.10.510.10">
    <property type="entry name" value="Transferase(Phosphotransferase) domain 1"/>
    <property type="match status" value="1"/>
</dbReference>
<keyword evidence="2 11" id="KW-0723">Serine/threonine-protein kinase</keyword>
<evidence type="ECO:0000256" key="3">
    <source>
        <dbReference type="ARBA" id="ARBA00022679"/>
    </source>
</evidence>
<keyword evidence="6 10" id="KW-0067">ATP-binding</keyword>
<evidence type="ECO:0000256" key="4">
    <source>
        <dbReference type="ARBA" id="ARBA00022741"/>
    </source>
</evidence>
<dbReference type="GO" id="GO:0008353">
    <property type="term" value="F:RNA polymerase II CTD heptapeptide repeat kinase activity"/>
    <property type="evidence" value="ECO:0007669"/>
    <property type="project" value="UniProtKB-EC"/>
</dbReference>
<comment type="catalytic activity">
    <reaction evidence="7">
        <text>L-threonyl-[protein] + ATP = O-phospho-L-threonyl-[protein] + ADP + H(+)</text>
        <dbReference type="Rhea" id="RHEA:46608"/>
        <dbReference type="Rhea" id="RHEA-COMP:11060"/>
        <dbReference type="Rhea" id="RHEA-COMP:11605"/>
        <dbReference type="ChEBI" id="CHEBI:15378"/>
        <dbReference type="ChEBI" id="CHEBI:30013"/>
        <dbReference type="ChEBI" id="CHEBI:30616"/>
        <dbReference type="ChEBI" id="CHEBI:61977"/>
        <dbReference type="ChEBI" id="CHEBI:456216"/>
        <dbReference type="EC" id="2.7.11.22"/>
    </reaction>
</comment>
<dbReference type="EC" id="2.7.7.6" evidence="14"/>
<dbReference type="PROSITE" id="PS00107">
    <property type="entry name" value="PROTEIN_KINASE_ATP"/>
    <property type="match status" value="1"/>
</dbReference>
<dbReference type="GO" id="GO:0030332">
    <property type="term" value="F:cyclin binding"/>
    <property type="evidence" value="ECO:0007669"/>
    <property type="project" value="TreeGrafter"/>
</dbReference>
<dbReference type="SUPFAM" id="SSF56112">
    <property type="entry name" value="Protein kinase-like (PK-like)"/>
    <property type="match status" value="1"/>
</dbReference>
<dbReference type="InterPro" id="IPR008271">
    <property type="entry name" value="Ser/Thr_kinase_AS"/>
</dbReference>
<name>O94232_KLULC</name>
<feature type="compositionally biased region" description="Polar residues" evidence="12">
    <location>
        <begin position="71"/>
        <end position="81"/>
    </location>
</feature>
<dbReference type="GO" id="GO:0106310">
    <property type="term" value="F:protein serine kinase activity"/>
    <property type="evidence" value="ECO:0007669"/>
    <property type="project" value="RHEA"/>
</dbReference>
<feature type="region of interest" description="Disordered" evidence="12">
    <location>
        <begin position="1"/>
        <end position="109"/>
    </location>
</feature>
<dbReference type="PANTHER" id="PTHR24056:SF546">
    <property type="entry name" value="CYCLIN-DEPENDENT KINASE 12"/>
    <property type="match status" value="1"/>
</dbReference>
<gene>
    <name evidence="14" type="primary">CTK1</name>
</gene>
<evidence type="ECO:0000256" key="5">
    <source>
        <dbReference type="ARBA" id="ARBA00022777"/>
    </source>
</evidence>
<keyword evidence="3 14" id="KW-0808">Transferase</keyword>
<dbReference type="Gene3D" id="3.30.200.20">
    <property type="entry name" value="Phosphorylase Kinase, domain 1"/>
    <property type="match status" value="1"/>
</dbReference>
<dbReference type="PROSITE" id="PS50011">
    <property type="entry name" value="PROTEIN_KINASE_DOM"/>
    <property type="match status" value="1"/>
</dbReference>
<dbReference type="SMART" id="SM00220">
    <property type="entry name" value="S_TKc"/>
    <property type="match status" value="1"/>
</dbReference>
<dbReference type="GO" id="GO:0008024">
    <property type="term" value="C:cyclin/CDK positive transcription elongation factor complex"/>
    <property type="evidence" value="ECO:0007669"/>
    <property type="project" value="TreeGrafter"/>
</dbReference>
<feature type="domain" description="Protein kinase" evidence="13">
    <location>
        <begin position="129"/>
        <end position="416"/>
    </location>
</feature>
<evidence type="ECO:0000256" key="9">
    <source>
        <dbReference type="ARBA" id="ARBA00049280"/>
    </source>
</evidence>
<dbReference type="FunFam" id="1.10.510.10:FF:000415">
    <property type="entry name" value="CMGC/CDK/CRK7 protein kinase, variant"/>
    <property type="match status" value="1"/>
</dbReference>
<keyword evidence="5 14" id="KW-0418">Kinase</keyword>
<evidence type="ECO:0000256" key="6">
    <source>
        <dbReference type="ARBA" id="ARBA00022840"/>
    </source>
</evidence>
<keyword evidence="14" id="KW-0548">Nucleotidyltransferase</keyword>
<evidence type="ECO:0000256" key="1">
    <source>
        <dbReference type="ARBA" id="ARBA00006485"/>
    </source>
</evidence>
<dbReference type="InterPro" id="IPR011009">
    <property type="entry name" value="Kinase-like_dom_sf"/>
</dbReference>
<organism evidence="14">
    <name type="scientific">Kluyveromyces lactis</name>
    <name type="common">Yeast</name>
    <name type="synonym">Candida sphaerica</name>
    <dbReference type="NCBI Taxonomy" id="28985"/>
    <lineage>
        <taxon>Eukaryota</taxon>
        <taxon>Fungi</taxon>
        <taxon>Dikarya</taxon>
        <taxon>Ascomycota</taxon>
        <taxon>Saccharomycotina</taxon>
        <taxon>Saccharomycetes</taxon>
        <taxon>Saccharomycetales</taxon>
        <taxon>Saccharomycetaceae</taxon>
        <taxon>Kluyveromyces</taxon>
    </lineage>
</organism>
<evidence type="ECO:0000256" key="7">
    <source>
        <dbReference type="ARBA" id="ARBA00047811"/>
    </source>
</evidence>
<reference evidence="14" key="1">
    <citation type="submission" date="1995-04" db="EMBL/GenBank/DDBJ databases">
        <authorList>
            <person name="Lee J.M."/>
            <person name="Greenleaf A.L."/>
        </authorList>
    </citation>
    <scope>NUCLEOTIDE SEQUENCE</scope>
</reference>
<evidence type="ECO:0000256" key="11">
    <source>
        <dbReference type="RuleBase" id="RU000304"/>
    </source>
</evidence>
<sequence length="455" mass="52053">MMMKWTHHRPNTGVSMSQPKIFRKKRQESRYHGGSQSRYQPNRPNNHHNTAGNVNVNRSLGKRNPRGKFNRPSNGPETSGSRFEGHGSIPRGPRAMGSSAESAGDSHSRNIFGKKPLALISFQDVKSSFQPLAQVGEGTYGKVYKAENVHTGKLIALKRLRLEQERDGFPITSIREIKLLQQLNHPNISLIHEIIVSDKNTISMGFQYMENDLSGMLMDKSIQFSDSNIKHLMKQLFVGLQYLHQQQIVHRDIKGSNLLIDNRGNLKITDFGLAKKLTDVSSPASNTNRVITHWYRPPELLLGATDYKYEVDCWGCGCLLVELFAGAAIFPGSNEVDQFQRILSIMGSPTLEQWPKMLDMPWWFMLVPQISKTYKNVFFDEFSKVPQDALDLASKLLRYDQDTRFTTTEALQHHYFTNEPKPQPLLLGPEFKGSHEYEVKKIRRKERERQKETTV</sequence>
<dbReference type="InterPro" id="IPR000719">
    <property type="entry name" value="Prot_kinase_dom"/>
</dbReference>
<comment type="similarity">
    <text evidence="1">Belongs to the protein kinase superfamily. CMGC Ser/Thr protein kinase family. CDC2/CDKX subfamily.</text>
</comment>
<dbReference type="PANTHER" id="PTHR24056">
    <property type="entry name" value="CELL DIVISION PROTEIN KINASE"/>
    <property type="match status" value="1"/>
</dbReference>
<evidence type="ECO:0000256" key="10">
    <source>
        <dbReference type="PROSITE-ProRule" id="PRU10141"/>
    </source>
</evidence>
<dbReference type="EMBL" id="U24219">
    <property type="protein sequence ID" value="AAC99804.1"/>
    <property type="molecule type" value="Genomic_DNA"/>
</dbReference>
<comment type="catalytic activity">
    <reaction evidence="8">
        <text>L-seryl-[protein] + ATP = O-phospho-L-seryl-[protein] + ADP + H(+)</text>
        <dbReference type="Rhea" id="RHEA:17989"/>
        <dbReference type="Rhea" id="RHEA-COMP:9863"/>
        <dbReference type="Rhea" id="RHEA-COMP:11604"/>
        <dbReference type="ChEBI" id="CHEBI:15378"/>
        <dbReference type="ChEBI" id="CHEBI:29999"/>
        <dbReference type="ChEBI" id="CHEBI:30616"/>
        <dbReference type="ChEBI" id="CHEBI:83421"/>
        <dbReference type="ChEBI" id="CHEBI:456216"/>
        <dbReference type="EC" id="2.7.11.22"/>
    </reaction>
</comment>
<evidence type="ECO:0000259" key="13">
    <source>
        <dbReference type="PROSITE" id="PS50011"/>
    </source>
</evidence>
<feature type="compositionally biased region" description="Basic residues" evidence="12">
    <location>
        <begin position="60"/>
        <end position="69"/>
    </location>
</feature>
<protein>
    <submittedName>
        <fullName evidence="14">CTD kinase largest subunit</fullName>
        <ecNumber evidence="14">2.7.7.6</ecNumber>
    </submittedName>
</protein>
<dbReference type="InterPro" id="IPR017441">
    <property type="entry name" value="Protein_kinase_ATP_BS"/>
</dbReference>
<feature type="compositionally biased region" description="Polar residues" evidence="12">
    <location>
        <begin position="34"/>
        <end position="58"/>
    </location>
</feature>
<dbReference type="Pfam" id="PF00069">
    <property type="entry name" value="Pkinase"/>
    <property type="match status" value="1"/>
</dbReference>
<feature type="compositionally biased region" description="Basic residues" evidence="12">
    <location>
        <begin position="1"/>
        <end position="10"/>
    </location>
</feature>
<dbReference type="GO" id="GO:0004693">
    <property type="term" value="F:cyclin-dependent protein serine/threonine kinase activity"/>
    <property type="evidence" value="ECO:0007669"/>
    <property type="project" value="UniProtKB-EC"/>
</dbReference>
<feature type="binding site" evidence="10">
    <location>
        <position position="158"/>
    </location>
    <ligand>
        <name>ATP</name>
        <dbReference type="ChEBI" id="CHEBI:30616"/>
    </ligand>
</feature>